<sequence>MEQLSVLFQADYDSGFDTRRHIGQSGKLDYLQKFNLTTALIEQLALPPQLDVLLNRARHLIDLCGVELICPLGRFSAGLCAGNLTVQSYELKNGSRVRYLSQGVLTGRDIDLLDDIQHCAERPLQLAIQHLEVKRMSFVDYLTGLGNRSHYEDSIGRLVNRSLREHQGFGLLMLDLDHFKLANDQYGHLLGDQILIAVANVIKDSIRESDYAFRFGGDEFCCLLVGGDDQLNQRIALRIIHAISQHPLLAKHNISVSVGSAVFAEEDNASSVFVRADNALYAAKRSGRNCLKTA</sequence>
<evidence type="ECO:0000259" key="2">
    <source>
        <dbReference type="PROSITE" id="PS50887"/>
    </source>
</evidence>
<dbReference type="SMART" id="SM00267">
    <property type="entry name" value="GGDEF"/>
    <property type="match status" value="1"/>
</dbReference>
<dbReference type="PROSITE" id="PS50887">
    <property type="entry name" value="GGDEF"/>
    <property type="match status" value="1"/>
</dbReference>
<evidence type="ECO:0000313" key="3">
    <source>
        <dbReference type="EMBL" id="MFC6439641.1"/>
    </source>
</evidence>
<evidence type="ECO:0000313" key="4">
    <source>
        <dbReference type="Proteomes" id="UP001596364"/>
    </source>
</evidence>
<dbReference type="RefSeq" id="WP_131257081.1">
    <property type="nucleotide sequence ID" value="NZ_JBHSUS010000001.1"/>
</dbReference>
<comment type="caution">
    <text evidence="3">The sequence shown here is derived from an EMBL/GenBank/DDBJ whole genome shotgun (WGS) entry which is preliminary data.</text>
</comment>
<protein>
    <recommendedName>
        <fullName evidence="1">diguanylate cyclase</fullName>
        <ecNumber evidence="1">2.7.7.65</ecNumber>
    </recommendedName>
</protein>
<feature type="domain" description="GGDEF" evidence="2">
    <location>
        <begin position="167"/>
        <end position="294"/>
    </location>
</feature>
<dbReference type="Proteomes" id="UP001596364">
    <property type="component" value="Unassembled WGS sequence"/>
</dbReference>
<reference evidence="4" key="1">
    <citation type="journal article" date="2019" name="Int. J. Syst. Evol. Microbiol.">
        <title>The Global Catalogue of Microorganisms (GCM) 10K type strain sequencing project: providing services to taxonomists for standard genome sequencing and annotation.</title>
        <authorList>
            <consortium name="The Broad Institute Genomics Platform"/>
            <consortium name="The Broad Institute Genome Sequencing Center for Infectious Disease"/>
            <person name="Wu L."/>
            <person name="Ma J."/>
        </authorList>
    </citation>
    <scope>NUCLEOTIDE SEQUENCE [LARGE SCALE GENOMIC DNA]</scope>
    <source>
        <strain evidence="4">CGMCC 1.16031</strain>
    </source>
</reference>
<dbReference type="NCBIfam" id="TIGR00254">
    <property type="entry name" value="GGDEF"/>
    <property type="match status" value="1"/>
</dbReference>
<evidence type="ECO:0000256" key="1">
    <source>
        <dbReference type="ARBA" id="ARBA00012528"/>
    </source>
</evidence>
<dbReference type="InterPro" id="IPR043128">
    <property type="entry name" value="Rev_trsase/Diguanyl_cyclase"/>
</dbReference>
<organism evidence="3 4">
    <name type="scientific">Pseudobowmanella zhangzhouensis</name>
    <dbReference type="NCBI Taxonomy" id="1537679"/>
    <lineage>
        <taxon>Bacteria</taxon>
        <taxon>Pseudomonadati</taxon>
        <taxon>Pseudomonadota</taxon>
        <taxon>Gammaproteobacteria</taxon>
        <taxon>Alteromonadales</taxon>
        <taxon>Alteromonadaceae</taxon>
    </lineage>
</organism>
<dbReference type="InterPro" id="IPR000160">
    <property type="entry name" value="GGDEF_dom"/>
</dbReference>
<gene>
    <name evidence="3" type="ORF">ACFP85_05680</name>
</gene>
<name>A0ABW1XIL2_9ALTE</name>
<proteinExistence type="predicted"/>
<dbReference type="EMBL" id="JBHSUS010000001">
    <property type="protein sequence ID" value="MFC6439641.1"/>
    <property type="molecule type" value="Genomic_DNA"/>
</dbReference>
<dbReference type="CDD" id="cd01949">
    <property type="entry name" value="GGDEF"/>
    <property type="match status" value="1"/>
</dbReference>
<accession>A0ABW1XIL2</accession>
<dbReference type="PANTHER" id="PTHR45138">
    <property type="entry name" value="REGULATORY COMPONENTS OF SENSORY TRANSDUCTION SYSTEM"/>
    <property type="match status" value="1"/>
</dbReference>
<dbReference type="InterPro" id="IPR050469">
    <property type="entry name" value="Diguanylate_Cyclase"/>
</dbReference>
<keyword evidence="3" id="KW-0808">Transferase</keyword>
<dbReference type="Gene3D" id="3.30.70.270">
    <property type="match status" value="1"/>
</dbReference>
<dbReference type="Pfam" id="PF00990">
    <property type="entry name" value="GGDEF"/>
    <property type="match status" value="1"/>
</dbReference>
<keyword evidence="4" id="KW-1185">Reference proteome</keyword>
<keyword evidence="3" id="KW-0548">Nucleotidyltransferase</keyword>
<dbReference type="InterPro" id="IPR029787">
    <property type="entry name" value="Nucleotide_cyclase"/>
</dbReference>
<dbReference type="PANTHER" id="PTHR45138:SF6">
    <property type="entry name" value="DIGUANYLATE CYCLASE DGCN"/>
    <property type="match status" value="1"/>
</dbReference>
<dbReference type="EC" id="2.7.7.65" evidence="1"/>
<dbReference type="SUPFAM" id="SSF55073">
    <property type="entry name" value="Nucleotide cyclase"/>
    <property type="match status" value="1"/>
</dbReference>
<dbReference type="GO" id="GO:0052621">
    <property type="term" value="F:diguanylate cyclase activity"/>
    <property type="evidence" value="ECO:0007669"/>
    <property type="project" value="UniProtKB-EC"/>
</dbReference>